<name>A0A6N3EZ57_9CLOT</name>
<reference evidence="1" key="1">
    <citation type="submission" date="2019-11" db="EMBL/GenBank/DDBJ databases">
        <authorList>
            <person name="Feng L."/>
        </authorList>
    </citation>
    <scope>NUCLEOTIDE SEQUENCE</scope>
    <source>
        <strain evidence="1">CParaputrificumLFYP93</strain>
    </source>
</reference>
<accession>A0A6N3EZ57</accession>
<evidence type="ECO:0000313" key="1">
    <source>
        <dbReference type="EMBL" id="VYU45087.1"/>
    </source>
</evidence>
<protein>
    <submittedName>
        <fullName evidence="1">Uncharacterized protein</fullName>
    </submittedName>
</protein>
<dbReference type="EMBL" id="CACRTV010000057">
    <property type="protein sequence ID" value="VYU45087.1"/>
    <property type="molecule type" value="Genomic_DNA"/>
</dbReference>
<organism evidence="1">
    <name type="scientific">Clostridium paraputrificum</name>
    <dbReference type="NCBI Taxonomy" id="29363"/>
    <lineage>
        <taxon>Bacteria</taxon>
        <taxon>Bacillati</taxon>
        <taxon>Bacillota</taxon>
        <taxon>Clostridia</taxon>
        <taxon>Eubacteriales</taxon>
        <taxon>Clostridiaceae</taxon>
        <taxon>Clostridium</taxon>
    </lineage>
</organism>
<dbReference type="RefSeq" id="WP_156561687.1">
    <property type="nucleotide sequence ID" value="NZ_CACRTV010000057.1"/>
</dbReference>
<proteinExistence type="predicted"/>
<dbReference type="AlphaFoldDB" id="A0A6N3EZ57"/>
<gene>
    <name evidence="1" type="ORF">CPLFYP93_02317</name>
</gene>
<sequence length="596" mass="64557">MSLELNGQQGSEIYSLSSLKKNNLVPVDVKRLSDTGIANRCIRLSEFEKLSLEQKLGVSKIVIADDAVWAGLGNSVSVSSNGKDSLWITARDNSMITKNVVDLDSTGDKLTLLPIHPISLIRKAQLEQKTVKFKEEKTMAVDYGKLIDDIEIEGQGAPVPANSFAGDSDKAAKDREKIANNKTLLDAISTNTQGVDIAECHALRAFNRRVGSLIGYITSTDAKVIASAPLKPVLVDGNVQLDPAVTDEAIKNAFNQGKRVPVSKLKRVPTLTFKESAPSTMLGAIIAIPQGGLVPMDVITNGEGKKVEFDANDQSLVYLAKTKDEIAILALEYFGGMLRENEITHGELAGDITITAEAAFSKKKGPIARIVFKPSKRKRVIIGTNYVPRKTFATMALSEIRNANAQEQSHMNKSVFGPIFKVVDNGSKYENLDAASKALIGKDGDVYTSEFFKAGGQAPIVTRFFDNDQTIADPQFPRKEFVSKDGKKETAKNITFDVLNPKEELASISPETSKKFAAMREAMGTLTVKEAVKSVIRKAPKANPKAQRLTLSANESLALLLNASSKGTDTLNLETGLDKNGISKLQEDIASLAKFI</sequence>